<keyword evidence="2" id="KW-1185">Reference proteome</keyword>
<protein>
    <submittedName>
        <fullName evidence="1">Uncharacterized protein</fullName>
    </submittedName>
</protein>
<dbReference type="EMBL" id="ML121538">
    <property type="protein sequence ID" value="RPB25199.1"/>
    <property type="molecule type" value="Genomic_DNA"/>
</dbReference>
<dbReference type="InParanoid" id="A0A3N4LUF8"/>
<evidence type="ECO:0000313" key="1">
    <source>
        <dbReference type="EMBL" id="RPB25199.1"/>
    </source>
</evidence>
<gene>
    <name evidence="1" type="ORF">L211DRAFT_102547</name>
</gene>
<organism evidence="1 2">
    <name type="scientific">Terfezia boudieri ATCC MYA-4762</name>
    <dbReference type="NCBI Taxonomy" id="1051890"/>
    <lineage>
        <taxon>Eukaryota</taxon>
        <taxon>Fungi</taxon>
        <taxon>Dikarya</taxon>
        <taxon>Ascomycota</taxon>
        <taxon>Pezizomycotina</taxon>
        <taxon>Pezizomycetes</taxon>
        <taxon>Pezizales</taxon>
        <taxon>Pezizaceae</taxon>
        <taxon>Terfezia</taxon>
    </lineage>
</organism>
<sequence>MQIVEKKWWGERILREYILANGLQREYGKHGNSENGGLWCSGAINIHLLNENETIGQWDIAARFWAGRFCAAMFSGEIGEGGRSMEMILGCGEYAVDDAYPVGENGEAHGNVSAGATVSDVWKVVTKGAGTYIIIGGTGEVIGTLQAAESIRRNGLKRLRSPDLQTGTIIGTGSASRFRQFTNLRDHSTLQKLTDLWDDVSWHSLRLDWRAYVSKLLAYAAQPKPQGLRGATPALQPESIAEPVPLLLSHLYHPSQKQFKHGIHENIILRHHRVVAERFILAHAEEYGFSGGAGNPISGGTKVGLDLDSKWRVESVLCSGEKMEATGGRVGRLGNGVAFVQTPEGGWYVLEDTGEIIAQEEYGISGVWATILGVDERGFDAGKKGFLELRGLFKSN</sequence>
<reference evidence="1 2" key="1">
    <citation type="journal article" date="2018" name="Nat. Ecol. Evol.">
        <title>Pezizomycetes genomes reveal the molecular basis of ectomycorrhizal truffle lifestyle.</title>
        <authorList>
            <person name="Murat C."/>
            <person name="Payen T."/>
            <person name="Noel B."/>
            <person name="Kuo A."/>
            <person name="Morin E."/>
            <person name="Chen J."/>
            <person name="Kohler A."/>
            <person name="Krizsan K."/>
            <person name="Balestrini R."/>
            <person name="Da Silva C."/>
            <person name="Montanini B."/>
            <person name="Hainaut M."/>
            <person name="Levati E."/>
            <person name="Barry K.W."/>
            <person name="Belfiori B."/>
            <person name="Cichocki N."/>
            <person name="Clum A."/>
            <person name="Dockter R.B."/>
            <person name="Fauchery L."/>
            <person name="Guy J."/>
            <person name="Iotti M."/>
            <person name="Le Tacon F."/>
            <person name="Lindquist E.A."/>
            <person name="Lipzen A."/>
            <person name="Malagnac F."/>
            <person name="Mello A."/>
            <person name="Molinier V."/>
            <person name="Miyauchi S."/>
            <person name="Poulain J."/>
            <person name="Riccioni C."/>
            <person name="Rubini A."/>
            <person name="Sitrit Y."/>
            <person name="Splivallo R."/>
            <person name="Traeger S."/>
            <person name="Wang M."/>
            <person name="Zifcakova L."/>
            <person name="Wipf D."/>
            <person name="Zambonelli A."/>
            <person name="Paolocci F."/>
            <person name="Nowrousian M."/>
            <person name="Ottonello S."/>
            <person name="Baldrian P."/>
            <person name="Spatafora J.W."/>
            <person name="Henrissat B."/>
            <person name="Nagy L.G."/>
            <person name="Aury J.M."/>
            <person name="Wincker P."/>
            <person name="Grigoriev I.V."/>
            <person name="Bonfante P."/>
            <person name="Martin F.M."/>
        </authorList>
    </citation>
    <scope>NUCLEOTIDE SEQUENCE [LARGE SCALE GENOMIC DNA]</scope>
    <source>
        <strain evidence="1 2">ATCC MYA-4762</strain>
    </source>
</reference>
<dbReference type="OrthoDB" id="2368680at2759"/>
<dbReference type="AlphaFoldDB" id="A0A3N4LUF8"/>
<accession>A0A3N4LUF8</accession>
<dbReference type="Proteomes" id="UP000267821">
    <property type="component" value="Unassembled WGS sequence"/>
</dbReference>
<evidence type="ECO:0000313" key="2">
    <source>
        <dbReference type="Proteomes" id="UP000267821"/>
    </source>
</evidence>
<dbReference type="STRING" id="1051890.A0A3N4LUF8"/>
<name>A0A3N4LUF8_9PEZI</name>
<proteinExistence type="predicted"/>